<dbReference type="GeneID" id="60770127"/>
<organism evidence="3 4">
    <name type="scientific">Eikenella corrodens</name>
    <dbReference type="NCBI Taxonomy" id="539"/>
    <lineage>
        <taxon>Bacteria</taxon>
        <taxon>Pseudomonadati</taxon>
        <taxon>Pseudomonadota</taxon>
        <taxon>Betaproteobacteria</taxon>
        <taxon>Neisseriales</taxon>
        <taxon>Neisseriaceae</taxon>
        <taxon>Eikenella</taxon>
    </lineage>
</organism>
<evidence type="ECO:0000313" key="4">
    <source>
        <dbReference type="Proteomes" id="UP000215465"/>
    </source>
</evidence>
<feature type="region of interest" description="Disordered" evidence="1">
    <location>
        <begin position="76"/>
        <end position="102"/>
    </location>
</feature>
<dbReference type="Proteomes" id="UP000215465">
    <property type="component" value="Chromosome 1"/>
</dbReference>
<dbReference type="AlphaFoldDB" id="A0A8B4G3V5"/>
<evidence type="ECO:0000256" key="2">
    <source>
        <dbReference type="SAM" id="SignalP"/>
    </source>
</evidence>
<reference evidence="3 4" key="1">
    <citation type="submission" date="2017-06" db="EMBL/GenBank/DDBJ databases">
        <authorList>
            <consortium name="Pathogen Informatics"/>
        </authorList>
    </citation>
    <scope>NUCLEOTIDE SEQUENCE [LARGE SCALE GENOMIC DNA]</scope>
    <source>
        <strain evidence="3 4">NCTC10596</strain>
    </source>
</reference>
<evidence type="ECO:0000313" key="3">
    <source>
        <dbReference type="EMBL" id="SNW08781.1"/>
    </source>
</evidence>
<dbReference type="EMBL" id="LT906482">
    <property type="protein sequence ID" value="SNW08781.1"/>
    <property type="molecule type" value="Genomic_DNA"/>
</dbReference>
<feature type="chain" id="PRO_5032755431" evidence="2">
    <location>
        <begin position="20"/>
        <end position="170"/>
    </location>
</feature>
<dbReference type="KEGG" id="ecor:SAMEA4412678_1224"/>
<keyword evidence="2" id="KW-0732">Signal</keyword>
<feature type="signal peptide" evidence="2">
    <location>
        <begin position="1"/>
        <end position="19"/>
    </location>
</feature>
<evidence type="ECO:0000256" key="1">
    <source>
        <dbReference type="SAM" id="MobiDB-lite"/>
    </source>
</evidence>
<accession>A0A8B4G3V5</accession>
<gene>
    <name evidence="3" type="ORF">SAMEA4412678_01224</name>
</gene>
<sequence>MTNQTFALPLLLAALAMSACVHTPPNPNHASLADECEQLTKDISTLANGSLCYQDNAEASRYFNDLSRILQFNHPKTDQCRQQARRSPNPNRTVRPHNSDLGKLCADTRDERNRLRRQVEAFADSKMAEYAAAEAPKRGISAAELLRQTRAEEAARRARVDAAIRRIEGR</sequence>
<proteinExistence type="predicted"/>
<name>A0A8B4G3V5_EIKCO</name>
<dbReference type="RefSeq" id="WP_003823837.1">
    <property type="nucleotide sequence ID" value="NZ_CP082861.1"/>
</dbReference>
<feature type="compositionally biased region" description="Polar residues" evidence="1">
    <location>
        <begin position="80"/>
        <end position="92"/>
    </location>
</feature>
<protein>
    <submittedName>
        <fullName evidence="3">Uncharacterized protein</fullName>
    </submittedName>
</protein>